<dbReference type="Proteomes" id="UP000294887">
    <property type="component" value="Unassembled WGS sequence"/>
</dbReference>
<protein>
    <submittedName>
        <fullName evidence="2">Uncharacterized protein</fullName>
    </submittedName>
</protein>
<keyword evidence="1" id="KW-0472">Membrane</keyword>
<keyword evidence="3" id="KW-1185">Reference proteome</keyword>
<dbReference type="EMBL" id="SMFQ01000002">
    <property type="protein sequence ID" value="TCJ89211.1"/>
    <property type="molecule type" value="Genomic_DNA"/>
</dbReference>
<proteinExistence type="predicted"/>
<reference evidence="2 3" key="1">
    <citation type="submission" date="2019-03" db="EMBL/GenBank/DDBJ databases">
        <title>Genomic Encyclopedia of Type Strains, Phase IV (KMG-IV): sequencing the most valuable type-strain genomes for metagenomic binning, comparative biology and taxonomic classification.</title>
        <authorList>
            <person name="Goeker M."/>
        </authorList>
    </citation>
    <scope>NUCLEOTIDE SEQUENCE [LARGE SCALE GENOMIC DNA]</scope>
    <source>
        <strain evidence="2 3">DSM 24830</strain>
    </source>
</reference>
<dbReference type="RefSeq" id="WP_131904856.1">
    <property type="nucleotide sequence ID" value="NZ_BAAAFU010000008.1"/>
</dbReference>
<evidence type="ECO:0000313" key="2">
    <source>
        <dbReference type="EMBL" id="TCJ89211.1"/>
    </source>
</evidence>
<dbReference type="AlphaFoldDB" id="A0A4R1FEB9"/>
<evidence type="ECO:0000313" key="3">
    <source>
        <dbReference type="Proteomes" id="UP000294887"/>
    </source>
</evidence>
<feature type="transmembrane region" description="Helical" evidence="1">
    <location>
        <begin position="20"/>
        <end position="39"/>
    </location>
</feature>
<gene>
    <name evidence="2" type="ORF">EV695_1073</name>
</gene>
<sequence length="219" mass="25452">MPSLYKQSRNTPKVDPFIDLLFNTLMGFSFLFLVSLLFINPKADQAKVEKQAEYIISATWPQDLEDDIDLWMRAPTGHTVSYLEKETGWLHLERDDRGELNDTLMIDGKEEIHPINQEIITIRKRNAGEYIVNLFYYTKKSREPVPVDIRVDRINPKYETVYRQTINLDKVNQEKTAVRFTIKEDGSVHNISKLPIELTPYSLDHMPSLIPDAMLGKPE</sequence>
<dbReference type="OrthoDB" id="8419990at2"/>
<keyword evidence="1" id="KW-1133">Transmembrane helix</keyword>
<keyword evidence="1" id="KW-0812">Transmembrane</keyword>
<name>A0A4R1FEB9_9GAMM</name>
<accession>A0A4R1FEB9</accession>
<evidence type="ECO:0000256" key="1">
    <source>
        <dbReference type="SAM" id="Phobius"/>
    </source>
</evidence>
<comment type="caution">
    <text evidence="2">The sequence shown here is derived from an EMBL/GenBank/DDBJ whole genome shotgun (WGS) entry which is preliminary data.</text>
</comment>
<organism evidence="2 3">
    <name type="scientific">Cocleimonas flava</name>
    <dbReference type="NCBI Taxonomy" id="634765"/>
    <lineage>
        <taxon>Bacteria</taxon>
        <taxon>Pseudomonadati</taxon>
        <taxon>Pseudomonadota</taxon>
        <taxon>Gammaproteobacteria</taxon>
        <taxon>Thiotrichales</taxon>
        <taxon>Thiotrichaceae</taxon>
        <taxon>Cocleimonas</taxon>
    </lineage>
</organism>